<dbReference type="GO" id="GO:0005524">
    <property type="term" value="F:ATP binding"/>
    <property type="evidence" value="ECO:0007669"/>
    <property type="project" value="UniProtKB-UniRule"/>
</dbReference>
<dbReference type="InterPro" id="IPR035684">
    <property type="entry name" value="ArgRS_core"/>
</dbReference>
<keyword evidence="2 9" id="KW-0963">Cytoplasm</keyword>
<dbReference type="PRINTS" id="PR01038">
    <property type="entry name" value="TRNASYNTHARG"/>
</dbReference>
<dbReference type="PANTHER" id="PTHR11956:SF5">
    <property type="entry name" value="ARGININE--TRNA LIGASE, CYTOPLASMIC"/>
    <property type="match status" value="1"/>
</dbReference>
<evidence type="ECO:0000259" key="12">
    <source>
        <dbReference type="SMART" id="SM01016"/>
    </source>
</evidence>
<comment type="subcellular location">
    <subcellularLocation>
        <location evidence="9">Cytoplasm</location>
    </subcellularLocation>
</comment>
<dbReference type="SMART" id="SM01016">
    <property type="entry name" value="Arg_tRNA_synt_N"/>
    <property type="match status" value="1"/>
</dbReference>
<dbReference type="SUPFAM" id="SSF55190">
    <property type="entry name" value="Arginyl-tRNA synthetase (ArgRS), N-terminal 'additional' domain"/>
    <property type="match status" value="1"/>
</dbReference>
<evidence type="ECO:0000256" key="9">
    <source>
        <dbReference type="HAMAP-Rule" id="MF_00123"/>
    </source>
</evidence>
<keyword evidence="6 9" id="KW-0648">Protein biosynthesis</keyword>
<comment type="catalytic activity">
    <reaction evidence="8 9">
        <text>tRNA(Arg) + L-arginine + ATP = L-arginyl-tRNA(Arg) + AMP + diphosphate</text>
        <dbReference type="Rhea" id="RHEA:20301"/>
        <dbReference type="Rhea" id="RHEA-COMP:9658"/>
        <dbReference type="Rhea" id="RHEA-COMP:9673"/>
        <dbReference type="ChEBI" id="CHEBI:30616"/>
        <dbReference type="ChEBI" id="CHEBI:32682"/>
        <dbReference type="ChEBI" id="CHEBI:33019"/>
        <dbReference type="ChEBI" id="CHEBI:78442"/>
        <dbReference type="ChEBI" id="CHEBI:78513"/>
        <dbReference type="ChEBI" id="CHEBI:456215"/>
        <dbReference type="EC" id="6.1.1.19"/>
    </reaction>
</comment>
<keyword evidence="14" id="KW-1185">Reference proteome</keyword>
<evidence type="ECO:0000256" key="1">
    <source>
        <dbReference type="ARBA" id="ARBA00005594"/>
    </source>
</evidence>
<dbReference type="SMART" id="SM00836">
    <property type="entry name" value="DALR_1"/>
    <property type="match status" value="1"/>
</dbReference>
<reference evidence="13 14" key="1">
    <citation type="submission" date="2020-08" db="EMBL/GenBank/DDBJ databases">
        <title>Genomic Encyclopedia of Type Strains, Phase IV (KMG-IV): sequencing the most valuable type-strain genomes for metagenomic binning, comparative biology and taxonomic classification.</title>
        <authorList>
            <person name="Goeker M."/>
        </authorList>
    </citation>
    <scope>NUCLEOTIDE SEQUENCE [LARGE SCALE GENOMIC DNA]</scope>
    <source>
        <strain evidence="13 14">DSM 25335</strain>
    </source>
</reference>
<organism evidence="13 14">
    <name type="scientific">Brevundimonas basaltis</name>
    <dbReference type="NCBI Taxonomy" id="472166"/>
    <lineage>
        <taxon>Bacteria</taxon>
        <taxon>Pseudomonadati</taxon>
        <taxon>Pseudomonadota</taxon>
        <taxon>Alphaproteobacteria</taxon>
        <taxon>Caulobacterales</taxon>
        <taxon>Caulobacteraceae</taxon>
        <taxon>Brevundimonas</taxon>
    </lineage>
</organism>
<dbReference type="GO" id="GO:0005737">
    <property type="term" value="C:cytoplasm"/>
    <property type="evidence" value="ECO:0007669"/>
    <property type="project" value="UniProtKB-SubCell"/>
</dbReference>
<name>A0A7W8HZ23_9CAUL</name>
<dbReference type="SUPFAM" id="SSF47323">
    <property type="entry name" value="Anticodon-binding domain of a subclass of class I aminoacyl-tRNA synthetases"/>
    <property type="match status" value="1"/>
</dbReference>
<dbReference type="GO" id="GO:0006420">
    <property type="term" value="P:arginyl-tRNA aminoacylation"/>
    <property type="evidence" value="ECO:0007669"/>
    <property type="project" value="UniProtKB-UniRule"/>
</dbReference>
<evidence type="ECO:0000256" key="5">
    <source>
        <dbReference type="ARBA" id="ARBA00022840"/>
    </source>
</evidence>
<proteinExistence type="inferred from homology"/>
<comment type="similarity">
    <text evidence="1 9 10">Belongs to the class-I aminoacyl-tRNA synthetase family.</text>
</comment>
<dbReference type="CDD" id="cd00671">
    <property type="entry name" value="ArgRS_core"/>
    <property type="match status" value="1"/>
</dbReference>
<comment type="subunit">
    <text evidence="9">Monomer.</text>
</comment>
<dbReference type="PROSITE" id="PS00178">
    <property type="entry name" value="AA_TRNA_LIGASE_I"/>
    <property type="match status" value="1"/>
</dbReference>
<dbReference type="GO" id="GO:0004814">
    <property type="term" value="F:arginine-tRNA ligase activity"/>
    <property type="evidence" value="ECO:0007669"/>
    <property type="project" value="UniProtKB-UniRule"/>
</dbReference>
<evidence type="ECO:0000313" key="13">
    <source>
        <dbReference type="EMBL" id="MBB5292556.1"/>
    </source>
</evidence>
<dbReference type="PANTHER" id="PTHR11956">
    <property type="entry name" value="ARGINYL-TRNA SYNTHETASE"/>
    <property type="match status" value="1"/>
</dbReference>
<dbReference type="InterPro" id="IPR008909">
    <property type="entry name" value="DALR_anticod-bd"/>
</dbReference>
<dbReference type="InterPro" id="IPR005148">
    <property type="entry name" value="Arg-tRNA-synth_N"/>
</dbReference>
<dbReference type="EMBL" id="JACHFZ010000004">
    <property type="protein sequence ID" value="MBB5292556.1"/>
    <property type="molecule type" value="Genomic_DNA"/>
</dbReference>
<dbReference type="CDD" id="cd07956">
    <property type="entry name" value="Anticodon_Ia_Arg"/>
    <property type="match status" value="1"/>
</dbReference>
<evidence type="ECO:0000256" key="8">
    <source>
        <dbReference type="ARBA" id="ARBA00049339"/>
    </source>
</evidence>
<dbReference type="Gene3D" id="3.40.50.620">
    <property type="entry name" value="HUPs"/>
    <property type="match status" value="1"/>
</dbReference>
<dbReference type="InterPro" id="IPR001412">
    <property type="entry name" value="aa-tRNA-synth_I_CS"/>
</dbReference>
<dbReference type="RefSeq" id="WP_183255068.1">
    <property type="nucleotide sequence ID" value="NZ_BAAAFF010000001.1"/>
</dbReference>
<dbReference type="InterPro" id="IPR001278">
    <property type="entry name" value="Arg-tRNA-ligase"/>
</dbReference>
<dbReference type="Pfam" id="PF00750">
    <property type="entry name" value="tRNA-synt_1d"/>
    <property type="match status" value="1"/>
</dbReference>
<evidence type="ECO:0000259" key="11">
    <source>
        <dbReference type="SMART" id="SM00836"/>
    </source>
</evidence>
<evidence type="ECO:0000256" key="6">
    <source>
        <dbReference type="ARBA" id="ARBA00022917"/>
    </source>
</evidence>
<dbReference type="HAMAP" id="MF_00123">
    <property type="entry name" value="Arg_tRNA_synth"/>
    <property type="match status" value="1"/>
</dbReference>
<dbReference type="Gene3D" id="3.30.1360.70">
    <property type="entry name" value="Arginyl tRNA synthetase N-terminal domain"/>
    <property type="match status" value="1"/>
</dbReference>
<evidence type="ECO:0000256" key="7">
    <source>
        <dbReference type="ARBA" id="ARBA00023146"/>
    </source>
</evidence>
<dbReference type="EC" id="6.1.1.19" evidence="9"/>
<evidence type="ECO:0000313" key="14">
    <source>
        <dbReference type="Proteomes" id="UP000566663"/>
    </source>
</evidence>
<keyword evidence="5 9" id="KW-0067">ATP-binding</keyword>
<feature type="short sequence motif" description="'HIGH' region" evidence="9">
    <location>
        <begin position="124"/>
        <end position="134"/>
    </location>
</feature>
<dbReference type="NCBIfam" id="TIGR00456">
    <property type="entry name" value="argS"/>
    <property type="match status" value="1"/>
</dbReference>
<evidence type="ECO:0000256" key="4">
    <source>
        <dbReference type="ARBA" id="ARBA00022741"/>
    </source>
</evidence>
<keyword evidence="3 9" id="KW-0436">Ligase</keyword>
<dbReference type="Proteomes" id="UP000566663">
    <property type="component" value="Unassembled WGS sequence"/>
</dbReference>
<dbReference type="InterPro" id="IPR009080">
    <property type="entry name" value="tRNAsynth_Ia_anticodon-bd"/>
</dbReference>
<evidence type="ECO:0000256" key="2">
    <source>
        <dbReference type="ARBA" id="ARBA00022490"/>
    </source>
</evidence>
<keyword evidence="7 9" id="KW-0030">Aminoacyl-tRNA synthetase</keyword>
<feature type="domain" description="Arginyl tRNA synthetase N-terminal" evidence="12">
    <location>
        <begin position="2"/>
        <end position="87"/>
    </location>
</feature>
<dbReference type="AlphaFoldDB" id="A0A7W8HZ23"/>
<dbReference type="InterPro" id="IPR036695">
    <property type="entry name" value="Arg-tRNA-synth_N_sf"/>
</dbReference>
<feature type="domain" description="DALR anticodon binding" evidence="11">
    <location>
        <begin position="485"/>
        <end position="600"/>
    </location>
</feature>
<protein>
    <recommendedName>
        <fullName evidence="9">Arginine--tRNA ligase</fullName>
        <ecNumber evidence="9">6.1.1.19</ecNumber>
    </recommendedName>
    <alternativeName>
        <fullName evidence="9">Arginyl-tRNA synthetase</fullName>
        <shortName evidence="9">ArgRS</shortName>
    </alternativeName>
</protein>
<dbReference type="Pfam" id="PF03485">
    <property type="entry name" value="Arg_tRNA_synt_N"/>
    <property type="match status" value="1"/>
</dbReference>
<evidence type="ECO:0000256" key="3">
    <source>
        <dbReference type="ARBA" id="ARBA00022598"/>
    </source>
</evidence>
<dbReference type="Pfam" id="PF05746">
    <property type="entry name" value="DALR_1"/>
    <property type="match status" value="1"/>
</dbReference>
<comment type="caution">
    <text evidence="13">The sequence shown here is derived from an EMBL/GenBank/DDBJ whole genome shotgun (WGS) entry which is preliminary data.</text>
</comment>
<dbReference type="Gene3D" id="1.10.730.10">
    <property type="entry name" value="Isoleucyl-tRNA Synthetase, Domain 1"/>
    <property type="match status" value="1"/>
</dbReference>
<dbReference type="InterPro" id="IPR014729">
    <property type="entry name" value="Rossmann-like_a/b/a_fold"/>
</dbReference>
<accession>A0A7W8HZ23</accession>
<gene>
    <name evidence="9" type="primary">argS</name>
    <name evidence="13" type="ORF">HNQ67_002080</name>
</gene>
<evidence type="ECO:0000256" key="10">
    <source>
        <dbReference type="RuleBase" id="RU363038"/>
    </source>
</evidence>
<dbReference type="SUPFAM" id="SSF52374">
    <property type="entry name" value="Nucleotidylyl transferase"/>
    <property type="match status" value="1"/>
</dbReference>
<keyword evidence="4 9" id="KW-0547">Nucleotide-binding</keyword>
<sequence>MTDLRTVLGEAVGAAFAAEGVDPALARVTASDRPDLADFQSNGALAAAKALKANPRELAGRVAERLKADERLASVEVAGPGFINLKVADAALAARATEVAADAAHAGASLVASPRKVVIDYAGPNVAKPMHVGHLRSSIIGESLKRLFRFRGDTVWGDAHFGDWGFQMGLLIGAVADEGGADAFLADGDGPFPTESPVTLEDLERLYPAAAARAKEDPDFRDRARKATAELQAGRPGYRALWRHMHDVSMSGLQREFAALGVTFDLWNGESDADPLMPEMIAHLEETGLLVEDDGARVVHVARPGETRKRKLADGSVVEAPSPPPLLVISSEGSAMYGTTDLATILDRRKAIDPDLILYVVDERQAEHFEQVFRAACLAGYADEGSLEHLGFGTMNGPDGKPFKTRAGGVLKLHDLITMATDKARERLREAKLGADLPEAEFDDIARKVAVAALKFADLSNSRTTSYVFDLDRFMSFEGKTGPYLLYQAVRIKSLLRKAADQGVAAGPVAIGEPAERDLALTLDAFSQAVAEAYDKRMPHLISEHAYRLAQSFSKFYAACPVLVAPDEATRSSRLTLSRAVLDQLERALDLLGIDTPEQM</sequence>